<keyword evidence="2" id="KW-1185">Reference proteome</keyword>
<proteinExistence type="predicted"/>
<organism evidence="1 2">
    <name type="scientific">Cirrhinus molitorella</name>
    <name type="common">mud carp</name>
    <dbReference type="NCBI Taxonomy" id="172907"/>
    <lineage>
        <taxon>Eukaryota</taxon>
        <taxon>Metazoa</taxon>
        <taxon>Chordata</taxon>
        <taxon>Craniata</taxon>
        <taxon>Vertebrata</taxon>
        <taxon>Euteleostomi</taxon>
        <taxon>Actinopterygii</taxon>
        <taxon>Neopterygii</taxon>
        <taxon>Teleostei</taxon>
        <taxon>Ostariophysi</taxon>
        <taxon>Cypriniformes</taxon>
        <taxon>Cyprinidae</taxon>
        <taxon>Labeoninae</taxon>
        <taxon>Labeonini</taxon>
        <taxon>Cirrhinus</taxon>
    </lineage>
</organism>
<dbReference type="EMBL" id="JAYMGO010000007">
    <property type="protein sequence ID" value="KAL1271094.1"/>
    <property type="molecule type" value="Genomic_DNA"/>
</dbReference>
<name>A0ABR3N2H1_9TELE</name>
<evidence type="ECO:0000313" key="1">
    <source>
        <dbReference type="EMBL" id="KAL1271094.1"/>
    </source>
</evidence>
<sequence>MKSAGWKAVAFSPSPSHFSFSFPEGYYYHYVNGLCGFTVRVVPAQAKEKSLWNKLILFKRDATDADITSQRQETEGDVTRPKFGFKTHTRPLAPPLLRPFLLKLEANYNNQASLKVFIRWKEARLHRVQICVPVILPDYTIHRSNTGGDTKRERESVQKSCGMKIWIN</sequence>
<dbReference type="Proteomes" id="UP001558613">
    <property type="component" value="Unassembled WGS sequence"/>
</dbReference>
<evidence type="ECO:0000313" key="2">
    <source>
        <dbReference type="Proteomes" id="UP001558613"/>
    </source>
</evidence>
<protein>
    <submittedName>
        <fullName evidence="1">Uncharacterized protein</fullName>
    </submittedName>
</protein>
<accession>A0ABR3N2H1</accession>
<comment type="caution">
    <text evidence="1">The sequence shown here is derived from an EMBL/GenBank/DDBJ whole genome shotgun (WGS) entry which is preliminary data.</text>
</comment>
<reference evidence="1 2" key="1">
    <citation type="submission" date="2023-09" db="EMBL/GenBank/DDBJ databases">
        <authorList>
            <person name="Wang M."/>
        </authorList>
    </citation>
    <scope>NUCLEOTIDE SEQUENCE [LARGE SCALE GENOMIC DNA]</scope>
    <source>
        <strain evidence="1">GT-2023</strain>
        <tissue evidence="1">Liver</tissue>
    </source>
</reference>
<gene>
    <name evidence="1" type="ORF">QQF64_030110</name>
</gene>